<dbReference type="PANTHER" id="PTHR35271">
    <property type="entry name" value="ABC TRANSPORTER, SUBSTRATE-BINDING LIPOPROTEIN-RELATED"/>
    <property type="match status" value="1"/>
</dbReference>
<reference evidence="1 2" key="1">
    <citation type="submission" date="2022-07" db="EMBL/GenBank/DDBJ databases">
        <title>Methylomonas rivi sp. nov., Methylomonas rosea sp. nov., Methylomonas aureus sp. nov. and Methylomonas subterranea sp. nov., four novel methanotrophs isolated from a freshwater creek and the deep terrestrial subsurface.</title>
        <authorList>
            <person name="Abin C."/>
            <person name="Sankaranarayanan K."/>
            <person name="Garner C."/>
            <person name="Sindelar R."/>
            <person name="Kotary K."/>
            <person name="Garner R."/>
            <person name="Barclay S."/>
            <person name="Lawson P."/>
            <person name="Krumholz L."/>
        </authorList>
    </citation>
    <scope>NUCLEOTIDE SEQUENCE [LARGE SCALE GENOMIC DNA]</scope>
    <source>
        <strain evidence="1 2">SURF-2</strain>
    </source>
</reference>
<dbReference type="Proteomes" id="UP001524499">
    <property type="component" value="Unassembled WGS sequence"/>
</dbReference>
<name>A0ABT1TEG6_9GAMM</name>
<dbReference type="PANTHER" id="PTHR35271:SF1">
    <property type="entry name" value="ABC TRANSPORTER, SUBSTRATE-BINDING LIPOPROTEIN"/>
    <property type="match status" value="1"/>
</dbReference>
<organism evidence="1 2">
    <name type="scientific">Methylomonas subterranea</name>
    <dbReference type="NCBI Taxonomy" id="2952225"/>
    <lineage>
        <taxon>Bacteria</taxon>
        <taxon>Pseudomonadati</taxon>
        <taxon>Pseudomonadota</taxon>
        <taxon>Gammaproteobacteria</taxon>
        <taxon>Methylococcales</taxon>
        <taxon>Methylococcaceae</taxon>
        <taxon>Methylomonas</taxon>
    </lineage>
</organism>
<accession>A0ABT1TEG6</accession>
<keyword evidence="2" id="KW-1185">Reference proteome</keyword>
<gene>
    <name evidence="1" type="ORF">NP590_07055</name>
</gene>
<sequence length="296" mass="32146">MICCLMFCTAAAAASEILILQSHDSMPYQQTLAGFQAGLAHSRLEAVYRTLILSNEQDVLNPLSRQAEIKLTLALGTPATRAALAGVAGTPIVAGLVLDADELNRNPQVTGVGLNFSADLQWLWLRRLLPDARQIAVLYEPRQGSVLLRELQKLALVEGITLTRAPIGAAADLPAMMQNLPPQLDALWVVDGASAYSAAAVRELLLYSFRNRVPLIGLSAQWVKAGALYALDWDYWDLGAQLADLAADILLKGIPPAALPPRAPRKVRAVLNLKTAEHMKLRIAERWLPELSEVIP</sequence>
<evidence type="ECO:0000313" key="2">
    <source>
        <dbReference type="Proteomes" id="UP001524499"/>
    </source>
</evidence>
<evidence type="ECO:0000313" key="1">
    <source>
        <dbReference type="EMBL" id="MCQ8103857.1"/>
    </source>
</evidence>
<dbReference type="Gene3D" id="3.40.50.2300">
    <property type="match status" value="2"/>
</dbReference>
<proteinExistence type="predicted"/>
<dbReference type="EMBL" id="JANIBJ010000010">
    <property type="protein sequence ID" value="MCQ8103857.1"/>
    <property type="molecule type" value="Genomic_DNA"/>
</dbReference>
<comment type="caution">
    <text evidence="1">The sequence shown here is derived from an EMBL/GenBank/DDBJ whole genome shotgun (WGS) entry which is preliminary data.</text>
</comment>
<protein>
    <recommendedName>
        <fullName evidence="3">ABC transporter substrate-binding protein</fullName>
    </recommendedName>
</protein>
<dbReference type="InterPro" id="IPR007487">
    <property type="entry name" value="ABC_transpt-TYRBP-like"/>
</dbReference>
<evidence type="ECO:0008006" key="3">
    <source>
        <dbReference type="Google" id="ProtNLM"/>
    </source>
</evidence>
<dbReference type="RefSeq" id="WP_256601601.1">
    <property type="nucleotide sequence ID" value="NZ_JANIBJ010000010.1"/>
</dbReference>
<dbReference type="Pfam" id="PF04392">
    <property type="entry name" value="ABC_sub_bind"/>
    <property type="match status" value="1"/>
</dbReference>